<dbReference type="Gene3D" id="3.20.20.300">
    <property type="entry name" value="Glycoside hydrolase, family 3, N-terminal domain"/>
    <property type="match status" value="1"/>
</dbReference>
<feature type="domain" description="Glycoside hydrolase family 3 N-terminal" evidence="4">
    <location>
        <begin position="35"/>
        <end position="330"/>
    </location>
</feature>
<dbReference type="SUPFAM" id="SSF51445">
    <property type="entry name" value="(Trans)glycosidases"/>
    <property type="match status" value="1"/>
</dbReference>
<organism evidence="5 6">
    <name type="scientific">Aquipuribacter hungaricus</name>
    <dbReference type="NCBI Taxonomy" id="545624"/>
    <lineage>
        <taxon>Bacteria</taxon>
        <taxon>Bacillati</taxon>
        <taxon>Actinomycetota</taxon>
        <taxon>Actinomycetes</taxon>
        <taxon>Micrococcales</taxon>
        <taxon>Intrasporangiaceae</taxon>
        <taxon>Aquipuribacter</taxon>
    </lineage>
</organism>
<protein>
    <submittedName>
        <fullName evidence="5">Glycoside hydrolase family 3 N-terminal domain-containing protein</fullName>
    </submittedName>
</protein>
<dbReference type="PANTHER" id="PTHR30480">
    <property type="entry name" value="BETA-HEXOSAMINIDASE-RELATED"/>
    <property type="match status" value="1"/>
</dbReference>
<dbReference type="RefSeq" id="WP_376983559.1">
    <property type="nucleotide sequence ID" value="NZ_JBHRWW010000001.1"/>
</dbReference>
<keyword evidence="2 5" id="KW-0378">Hydrolase</keyword>
<sequence>MSASPDDLRRLGLGVVMGCFAGPDLPGWVQDDLRHGLGSLCLFGSNLDGDDATAAALVARVHALAPACLVALDEEGGDVTRLDFGRGSRTVGAAVLGAGDDVVVTRQVTADLGRRLARVGVDLDLAPVLDVNSAPDNPVIGSRSYGADPDLVARHGVAAVHGLAEAGVAACLKHFPGHGDTVDDSHVAAPVVQATADVLRLRELVPFAAAVAAGAEAVMTAHVLVPALDPHGPASTSAAVTALLRDELGFDGVLVTDALDMAGVSGPQAHGSVEAAAVASLVAGADLLCLGADWDRDRVHAVVDAVVDAVRDERLTRERLEEAAGRVRRLGERCASRRSAAAVGTAGADGAAGAEGADAVAGADGVAGADVRALAAARAAVRVTGVVPDLAGAVVVRVVQGANAAVGSVPWGLADALAAVVPGVTATDADPTGSPADVLGLAPGRPLVVAARDTHRSADVRSWLDGVLAARPDAVLVDLGWPSPGTPVPAAGALVRAHGASPVSAAAVAAAFVAGG</sequence>
<reference evidence="6" key="1">
    <citation type="journal article" date="2019" name="Int. J. Syst. Evol. Microbiol.">
        <title>The Global Catalogue of Microorganisms (GCM) 10K type strain sequencing project: providing services to taxonomists for standard genome sequencing and annotation.</title>
        <authorList>
            <consortium name="The Broad Institute Genomics Platform"/>
            <consortium name="The Broad Institute Genome Sequencing Center for Infectious Disease"/>
            <person name="Wu L."/>
            <person name="Ma J."/>
        </authorList>
    </citation>
    <scope>NUCLEOTIDE SEQUENCE [LARGE SCALE GENOMIC DNA]</scope>
    <source>
        <strain evidence="6">NCAIM B.02333</strain>
    </source>
</reference>
<evidence type="ECO:0000313" key="6">
    <source>
        <dbReference type="Proteomes" id="UP001595685"/>
    </source>
</evidence>
<dbReference type="InterPro" id="IPR001764">
    <property type="entry name" value="Glyco_hydro_3_N"/>
</dbReference>
<keyword evidence="3" id="KW-0326">Glycosidase</keyword>
<dbReference type="PANTHER" id="PTHR30480:SF16">
    <property type="entry name" value="GLYCOSIDE HYDROLASE FAMILY 3 DOMAIN PROTEIN"/>
    <property type="match status" value="1"/>
</dbReference>
<dbReference type="InterPro" id="IPR019800">
    <property type="entry name" value="Glyco_hydro_3_AS"/>
</dbReference>
<gene>
    <name evidence="5" type="ORF">ACFOLH_01775</name>
</gene>
<dbReference type="InterPro" id="IPR050226">
    <property type="entry name" value="NagZ_Beta-hexosaminidase"/>
</dbReference>
<evidence type="ECO:0000256" key="3">
    <source>
        <dbReference type="ARBA" id="ARBA00023295"/>
    </source>
</evidence>
<name>A0ABV7WB80_9MICO</name>
<dbReference type="InterPro" id="IPR017853">
    <property type="entry name" value="GH"/>
</dbReference>
<dbReference type="EMBL" id="JBHRWW010000001">
    <property type="protein sequence ID" value="MFC3687065.1"/>
    <property type="molecule type" value="Genomic_DNA"/>
</dbReference>
<dbReference type="InterPro" id="IPR036962">
    <property type="entry name" value="Glyco_hydro_3_N_sf"/>
</dbReference>
<evidence type="ECO:0000313" key="5">
    <source>
        <dbReference type="EMBL" id="MFC3687065.1"/>
    </source>
</evidence>
<dbReference type="GO" id="GO:0016787">
    <property type="term" value="F:hydrolase activity"/>
    <property type="evidence" value="ECO:0007669"/>
    <property type="project" value="UniProtKB-KW"/>
</dbReference>
<proteinExistence type="inferred from homology"/>
<comment type="caution">
    <text evidence="5">The sequence shown here is derived from an EMBL/GenBank/DDBJ whole genome shotgun (WGS) entry which is preliminary data.</text>
</comment>
<dbReference type="Proteomes" id="UP001595685">
    <property type="component" value="Unassembled WGS sequence"/>
</dbReference>
<evidence type="ECO:0000256" key="1">
    <source>
        <dbReference type="ARBA" id="ARBA00005336"/>
    </source>
</evidence>
<evidence type="ECO:0000259" key="4">
    <source>
        <dbReference type="Pfam" id="PF00933"/>
    </source>
</evidence>
<accession>A0ABV7WB80</accession>
<keyword evidence="6" id="KW-1185">Reference proteome</keyword>
<comment type="similarity">
    <text evidence="1">Belongs to the glycosyl hydrolase 3 family.</text>
</comment>
<dbReference type="PROSITE" id="PS00775">
    <property type="entry name" value="GLYCOSYL_HYDROL_F3"/>
    <property type="match status" value="1"/>
</dbReference>
<evidence type="ECO:0000256" key="2">
    <source>
        <dbReference type="ARBA" id="ARBA00022801"/>
    </source>
</evidence>
<dbReference type="Pfam" id="PF00933">
    <property type="entry name" value="Glyco_hydro_3"/>
    <property type="match status" value="1"/>
</dbReference>